<sequence length="166" mass="17788">MASTETFRVPRRRSHVPVARQRVRKTLADWGVTGEPAESVALLASELVTNAVLHCRVSHAQVRVALFLDGTELVLEVSDPDRDRLPRLHDPDLDEEGGRGLALVAALSDAWGCRQGPYTKCVWARFTLPRTGTAGGAPPDPESAVSRQKELPRRAVVPGGGAAPGG</sequence>
<keyword evidence="4" id="KW-0067">ATP-binding</keyword>
<organism evidence="4 5">
    <name type="scientific">Streptomyces tagetis</name>
    <dbReference type="NCBI Taxonomy" id="2820809"/>
    <lineage>
        <taxon>Bacteria</taxon>
        <taxon>Bacillati</taxon>
        <taxon>Actinomycetota</taxon>
        <taxon>Actinomycetes</taxon>
        <taxon>Kitasatosporales</taxon>
        <taxon>Streptomycetaceae</taxon>
        <taxon>Streptomyces</taxon>
    </lineage>
</organism>
<gene>
    <name evidence="4" type="ORF">J5Y05_22895</name>
</gene>
<keyword evidence="1" id="KW-0723">Serine/threonine-protein kinase</keyword>
<reference evidence="4" key="1">
    <citation type="submission" date="2021-04" db="EMBL/GenBank/DDBJ databases">
        <title>Genome seq and assembly of Streptomyces sp. RG38.</title>
        <authorList>
            <person name="Chhetri G."/>
        </authorList>
    </citation>
    <scope>NUCLEOTIDE SEQUENCE</scope>
    <source>
        <strain evidence="4">RG38</strain>
    </source>
</reference>
<dbReference type="Pfam" id="PF13581">
    <property type="entry name" value="HATPase_c_2"/>
    <property type="match status" value="1"/>
</dbReference>
<dbReference type="EMBL" id="JAGPNL010000007">
    <property type="protein sequence ID" value="MBQ0829317.1"/>
    <property type="molecule type" value="Genomic_DNA"/>
</dbReference>
<dbReference type="RefSeq" id="WP_210874942.1">
    <property type="nucleotide sequence ID" value="NZ_JAGPNL010000007.1"/>
</dbReference>
<evidence type="ECO:0000256" key="2">
    <source>
        <dbReference type="SAM" id="MobiDB-lite"/>
    </source>
</evidence>
<dbReference type="AlphaFoldDB" id="A0A941B4L2"/>
<dbReference type="PANTHER" id="PTHR35526">
    <property type="entry name" value="ANTI-SIGMA-F FACTOR RSBW-RELATED"/>
    <property type="match status" value="1"/>
</dbReference>
<dbReference type="InterPro" id="IPR003594">
    <property type="entry name" value="HATPase_dom"/>
</dbReference>
<evidence type="ECO:0000259" key="3">
    <source>
        <dbReference type="Pfam" id="PF13581"/>
    </source>
</evidence>
<dbReference type="SUPFAM" id="SSF55874">
    <property type="entry name" value="ATPase domain of HSP90 chaperone/DNA topoisomerase II/histidine kinase"/>
    <property type="match status" value="1"/>
</dbReference>
<dbReference type="CDD" id="cd16936">
    <property type="entry name" value="HATPase_RsbW-like"/>
    <property type="match status" value="1"/>
</dbReference>
<keyword evidence="1" id="KW-0808">Transferase</keyword>
<proteinExistence type="predicted"/>
<accession>A0A941B4L2</accession>
<evidence type="ECO:0000256" key="1">
    <source>
        <dbReference type="ARBA" id="ARBA00022527"/>
    </source>
</evidence>
<feature type="region of interest" description="Disordered" evidence="2">
    <location>
        <begin position="131"/>
        <end position="166"/>
    </location>
</feature>
<feature type="domain" description="Histidine kinase/HSP90-like ATPase" evidence="3">
    <location>
        <begin position="11"/>
        <end position="125"/>
    </location>
</feature>
<name>A0A941B4L2_9ACTN</name>
<dbReference type="GO" id="GO:0005524">
    <property type="term" value="F:ATP binding"/>
    <property type="evidence" value="ECO:0007669"/>
    <property type="project" value="UniProtKB-KW"/>
</dbReference>
<dbReference type="PANTHER" id="PTHR35526:SF3">
    <property type="entry name" value="ANTI-SIGMA-F FACTOR RSBW"/>
    <property type="match status" value="1"/>
</dbReference>
<keyword evidence="5" id="KW-1185">Reference proteome</keyword>
<dbReference type="InterPro" id="IPR050267">
    <property type="entry name" value="Anti-sigma-factor_SerPK"/>
</dbReference>
<dbReference type="Gene3D" id="3.30.565.10">
    <property type="entry name" value="Histidine kinase-like ATPase, C-terminal domain"/>
    <property type="match status" value="1"/>
</dbReference>
<dbReference type="Proteomes" id="UP000677875">
    <property type="component" value="Unassembled WGS sequence"/>
</dbReference>
<keyword evidence="4" id="KW-0547">Nucleotide-binding</keyword>
<evidence type="ECO:0000313" key="5">
    <source>
        <dbReference type="Proteomes" id="UP000677875"/>
    </source>
</evidence>
<comment type="caution">
    <text evidence="4">The sequence shown here is derived from an EMBL/GenBank/DDBJ whole genome shotgun (WGS) entry which is preliminary data.</text>
</comment>
<evidence type="ECO:0000313" key="4">
    <source>
        <dbReference type="EMBL" id="MBQ0829317.1"/>
    </source>
</evidence>
<dbReference type="GO" id="GO:0004674">
    <property type="term" value="F:protein serine/threonine kinase activity"/>
    <property type="evidence" value="ECO:0007669"/>
    <property type="project" value="UniProtKB-KW"/>
</dbReference>
<dbReference type="InterPro" id="IPR036890">
    <property type="entry name" value="HATPase_C_sf"/>
</dbReference>
<protein>
    <submittedName>
        <fullName evidence="4">ATP-binding protein</fullName>
    </submittedName>
</protein>
<keyword evidence="1" id="KW-0418">Kinase</keyword>